<evidence type="ECO:0000313" key="2">
    <source>
        <dbReference type="EMBL" id="SDJ50692.1"/>
    </source>
</evidence>
<accession>A0A2X2X0X3</accession>
<dbReference type="GO" id="GO:0005509">
    <property type="term" value="F:calcium ion binding"/>
    <property type="evidence" value="ECO:0007669"/>
    <property type="project" value="InterPro"/>
</dbReference>
<proteinExistence type="predicted"/>
<organism evidence="3 5">
    <name type="scientific">Chryseobacterium jejuense</name>
    <dbReference type="NCBI Taxonomy" id="445960"/>
    <lineage>
        <taxon>Bacteria</taxon>
        <taxon>Pseudomonadati</taxon>
        <taxon>Bacteroidota</taxon>
        <taxon>Flavobacteriia</taxon>
        <taxon>Flavobacteriales</taxon>
        <taxon>Weeksellaceae</taxon>
        <taxon>Chryseobacterium group</taxon>
        <taxon>Chryseobacterium</taxon>
    </lineage>
</organism>
<dbReference type="Proteomes" id="UP000199426">
    <property type="component" value="Unassembled WGS sequence"/>
</dbReference>
<keyword evidence="1" id="KW-0732">Signal</keyword>
<feature type="signal peptide" evidence="1">
    <location>
        <begin position="1"/>
        <end position="18"/>
    </location>
</feature>
<evidence type="ECO:0000313" key="4">
    <source>
        <dbReference type="Proteomes" id="UP000199426"/>
    </source>
</evidence>
<dbReference type="OrthoDB" id="1245292at2"/>
<sequence>MRISLALLLCLIFSFTNAQKKKGCESSEKTKYDEDLRKKWEHDAYQPISKEEALKPIFKHVQIDYVDQPAQMKDLIDSVAIQTEKIMAAKKIDPEDFEKKSDIRDSLDSIEAHKMIGNISKPFVIKSERKGKKWAILFVDFKYDEIFAFGAGYWISLSEDGGKTWKKYYTGLTEHRNYYFKKNSKQPLWHDENHLQIEADIVRMLEPRAHPSPPQYEAVKDNALIILDINEIEKDSDGDGLTDIEERNLFLNPFSKDTDSDGITDSEDNNPRFASATNDFVKLYEGVILGENVKSAGKYPNEDYFIDLINSLKKNEDSEASDKFYLRETIQLLVTDDINLQKINPKKSKIIILTSKEFEEYQKQYHSELKELNYSPLFKCDKKPNVFLLKSSSTFTGKTEKIIRTKKGWKIITVTSWIS</sequence>
<dbReference type="STRING" id="445960.SAMN05421542_3612"/>
<name>A0A2X2X0X3_CHRJE</name>
<feature type="chain" id="PRO_5016806225" evidence="1">
    <location>
        <begin position="19"/>
        <end position="419"/>
    </location>
</feature>
<evidence type="ECO:0000313" key="3">
    <source>
        <dbReference type="EMBL" id="SQB46384.1"/>
    </source>
</evidence>
<dbReference type="AlphaFoldDB" id="A0A2X2X0X3"/>
<evidence type="ECO:0000256" key="1">
    <source>
        <dbReference type="SAM" id="SignalP"/>
    </source>
</evidence>
<dbReference type="InterPro" id="IPR028974">
    <property type="entry name" value="TSP_type-3_rpt"/>
</dbReference>
<reference evidence="3 5" key="2">
    <citation type="submission" date="2018-06" db="EMBL/GenBank/DDBJ databases">
        <authorList>
            <consortium name="Pathogen Informatics"/>
            <person name="Doyle S."/>
        </authorList>
    </citation>
    <scope>NUCLEOTIDE SEQUENCE [LARGE SCALE GENOMIC DNA]</scope>
    <source>
        <strain evidence="3 5">NCTC13492</strain>
    </source>
</reference>
<keyword evidence="4" id="KW-1185">Reference proteome</keyword>
<dbReference type="EMBL" id="UAWB01000012">
    <property type="protein sequence ID" value="SQB46384.1"/>
    <property type="molecule type" value="Genomic_DNA"/>
</dbReference>
<gene>
    <name evidence="3" type="ORF">NCTC13492_03458</name>
    <name evidence="2" type="ORF">SAMN05421542_3612</name>
</gene>
<protein>
    <submittedName>
        <fullName evidence="3">Uncharacterized protein</fullName>
    </submittedName>
</protein>
<reference evidence="2 4" key="1">
    <citation type="submission" date="2016-10" db="EMBL/GenBank/DDBJ databases">
        <authorList>
            <person name="Varghese N."/>
            <person name="Submissions S."/>
        </authorList>
    </citation>
    <scope>NUCLEOTIDE SEQUENCE [LARGE SCALE GENOMIC DNA]</scope>
    <source>
        <strain evidence="2 4">DSM 19299</strain>
    </source>
</reference>
<evidence type="ECO:0000313" key="5">
    <source>
        <dbReference type="Proteomes" id="UP000251670"/>
    </source>
</evidence>
<dbReference type="EMBL" id="FNEG01000006">
    <property type="protein sequence ID" value="SDJ50692.1"/>
    <property type="molecule type" value="Genomic_DNA"/>
</dbReference>
<dbReference type="Gene3D" id="4.10.1080.10">
    <property type="entry name" value="TSP type-3 repeat"/>
    <property type="match status" value="1"/>
</dbReference>
<dbReference type="RefSeq" id="WP_089737939.1">
    <property type="nucleotide sequence ID" value="NZ_FNEG01000006.1"/>
</dbReference>
<dbReference type="SUPFAM" id="SSF110296">
    <property type="entry name" value="Oligoxyloglucan reducing end-specific cellobiohydrolase"/>
    <property type="match status" value="1"/>
</dbReference>
<dbReference type="Proteomes" id="UP000251670">
    <property type="component" value="Unassembled WGS sequence"/>
</dbReference>